<dbReference type="GO" id="GO:0000724">
    <property type="term" value="P:double-strand break repair via homologous recombination"/>
    <property type="evidence" value="ECO:0000318"/>
    <property type="project" value="GO_Central"/>
</dbReference>
<dbReference type="RefSeq" id="XP_030844432.1">
    <property type="nucleotide sequence ID" value="XM_030988572.1"/>
</dbReference>
<organism evidence="1 2">
    <name type="scientific">Strongylocentrotus purpuratus</name>
    <name type="common">Purple sea urchin</name>
    <dbReference type="NCBI Taxonomy" id="7668"/>
    <lineage>
        <taxon>Eukaryota</taxon>
        <taxon>Metazoa</taxon>
        <taxon>Echinodermata</taxon>
        <taxon>Eleutherozoa</taxon>
        <taxon>Echinozoa</taxon>
        <taxon>Echinoidea</taxon>
        <taxon>Euechinoidea</taxon>
        <taxon>Echinacea</taxon>
        <taxon>Camarodonta</taxon>
        <taxon>Echinidea</taxon>
        <taxon>Strongylocentrotidae</taxon>
        <taxon>Strongylocentrotus</taxon>
    </lineage>
</organism>
<reference evidence="1" key="2">
    <citation type="submission" date="2021-01" db="UniProtKB">
        <authorList>
            <consortium name="EnsemblMetazoa"/>
        </authorList>
    </citation>
    <scope>IDENTIFICATION</scope>
</reference>
<dbReference type="GeneID" id="580415"/>
<dbReference type="GO" id="GO:0097196">
    <property type="term" value="C:Shu complex"/>
    <property type="evidence" value="ECO:0000318"/>
    <property type="project" value="GO_Central"/>
</dbReference>
<dbReference type="SUPFAM" id="SSF52540">
    <property type="entry name" value="P-loop containing nucleoside triphosphate hydrolases"/>
    <property type="match status" value="1"/>
</dbReference>
<dbReference type="KEGG" id="spu:580415"/>
<dbReference type="EnsemblMetazoa" id="XM_030988572">
    <property type="protein sequence ID" value="XP_030844432"/>
    <property type="gene ID" value="LOC580415"/>
</dbReference>
<dbReference type="PANTHER" id="PTHR28653:SF1">
    <property type="entry name" value="ATPASE SWSAP1"/>
    <property type="match status" value="1"/>
</dbReference>
<dbReference type="Gene3D" id="3.40.50.300">
    <property type="entry name" value="P-loop containing nucleotide triphosphate hydrolases"/>
    <property type="match status" value="1"/>
</dbReference>
<dbReference type="InParanoid" id="A0A7M7T098"/>
<keyword evidence="2" id="KW-1185">Reference proteome</keyword>
<protein>
    <submittedName>
        <fullName evidence="1">Uncharacterized protein</fullName>
    </submittedName>
</protein>
<accession>A0A7M7T098</accession>
<dbReference type="GO" id="GO:0003697">
    <property type="term" value="F:single-stranded DNA binding"/>
    <property type="evidence" value="ECO:0000318"/>
    <property type="project" value="GO_Central"/>
</dbReference>
<dbReference type="Proteomes" id="UP000007110">
    <property type="component" value="Unassembled WGS sequence"/>
</dbReference>
<sequence length="267" mass="29717">MAAPMQFIFPSCKLCYEPSGDRRKRKNQSITRQRFLQKHQKCLVTGEHGSGKTALLFQCAISLAQEGHHVTLVTPTKFQSLPPAVEGATTQDPLLMKRINIMYFQDRPALIRYLSHLHTKAPLPHAIIVDDIDYYASHPQAADLPSSVSVLCSYLVDAVTFVSNKRAQSEDTDADDCFLLASIGCSAQGEFQVPHVYRNFLTSELHITSVDRQENIYQLTSQSNGMPRNDCIITYKLGQAIKVLDILTGEEAFSQLTCNTQEGDGHG</sequence>
<evidence type="ECO:0000313" key="1">
    <source>
        <dbReference type="EnsemblMetazoa" id="XP_030844432"/>
    </source>
</evidence>
<proteinExistence type="predicted"/>
<reference evidence="2" key="1">
    <citation type="submission" date="2015-02" db="EMBL/GenBank/DDBJ databases">
        <title>Genome sequencing for Strongylocentrotus purpuratus.</title>
        <authorList>
            <person name="Murali S."/>
            <person name="Liu Y."/>
            <person name="Vee V."/>
            <person name="English A."/>
            <person name="Wang M."/>
            <person name="Skinner E."/>
            <person name="Han Y."/>
            <person name="Muzny D.M."/>
            <person name="Worley K.C."/>
            <person name="Gibbs R.A."/>
        </authorList>
    </citation>
    <scope>NUCLEOTIDE SEQUENCE</scope>
</reference>
<evidence type="ECO:0000313" key="2">
    <source>
        <dbReference type="Proteomes" id="UP000007110"/>
    </source>
</evidence>
<dbReference type="AlphaFoldDB" id="A0A7M7T098"/>
<dbReference type="OrthoDB" id="10030269at2759"/>
<dbReference type="PANTHER" id="PTHR28653">
    <property type="match status" value="1"/>
</dbReference>
<dbReference type="InterPro" id="IPR027417">
    <property type="entry name" value="P-loop_NTPase"/>
</dbReference>
<dbReference type="OMA" id="CIITYEI"/>
<name>A0A7M7T098_STRPU</name>